<dbReference type="RefSeq" id="WP_196398711.1">
    <property type="nucleotide sequence ID" value="NZ_JADNYM010000041.1"/>
</dbReference>
<accession>A0A931CSG7</accession>
<evidence type="ECO:0000313" key="8">
    <source>
        <dbReference type="Proteomes" id="UP000655366"/>
    </source>
</evidence>
<evidence type="ECO:0000256" key="1">
    <source>
        <dbReference type="ARBA" id="ARBA00010541"/>
    </source>
</evidence>
<organism evidence="7 8">
    <name type="scientific">Arthrobacter terrae</name>
    <dbReference type="NCBI Taxonomy" id="2935737"/>
    <lineage>
        <taxon>Bacteria</taxon>
        <taxon>Bacillati</taxon>
        <taxon>Actinomycetota</taxon>
        <taxon>Actinomycetes</taxon>
        <taxon>Micrococcales</taxon>
        <taxon>Micrococcaceae</taxon>
        <taxon>Arthrobacter</taxon>
    </lineage>
</organism>
<evidence type="ECO:0000313" key="7">
    <source>
        <dbReference type="EMBL" id="MBG0741780.1"/>
    </source>
</evidence>
<keyword evidence="2" id="KW-0645">Protease</keyword>
<dbReference type="SUPFAM" id="SSF50156">
    <property type="entry name" value="PDZ domain-like"/>
    <property type="match status" value="1"/>
</dbReference>
<dbReference type="InterPro" id="IPR036034">
    <property type="entry name" value="PDZ_sf"/>
</dbReference>
<comment type="caution">
    <text evidence="7">The sequence shown here is derived from an EMBL/GenBank/DDBJ whole genome shotgun (WGS) entry which is preliminary data.</text>
</comment>
<feature type="chain" id="PRO_5036974031" evidence="5">
    <location>
        <begin position="31"/>
        <end position="356"/>
    </location>
</feature>
<reference evidence="7 8" key="1">
    <citation type="submission" date="2020-11" db="EMBL/GenBank/DDBJ databases">
        <title>Arthrobacter antarcticus sp. nov., isolated from Antarctic Soil.</title>
        <authorList>
            <person name="Li J."/>
        </authorList>
    </citation>
    <scope>NUCLEOTIDE SEQUENCE [LARGE SCALE GENOMIC DNA]</scope>
    <source>
        <strain evidence="7 8">Z1-20</strain>
    </source>
</reference>
<dbReference type="PANTHER" id="PTHR22939:SF129">
    <property type="entry name" value="SERINE PROTEASE HTRA2, MITOCHONDRIAL"/>
    <property type="match status" value="1"/>
</dbReference>
<evidence type="ECO:0000256" key="4">
    <source>
        <dbReference type="SAM" id="MobiDB-lite"/>
    </source>
</evidence>
<dbReference type="InterPro" id="IPR001940">
    <property type="entry name" value="Peptidase_S1C"/>
</dbReference>
<proteinExistence type="inferred from homology"/>
<feature type="signal peptide" evidence="5">
    <location>
        <begin position="1"/>
        <end position="30"/>
    </location>
</feature>
<dbReference type="AlphaFoldDB" id="A0A931CSG7"/>
<dbReference type="Pfam" id="PF13365">
    <property type="entry name" value="Trypsin_2"/>
    <property type="match status" value="1"/>
</dbReference>
<sequence length="356" mass="35576">MRQPPRLVPVIVLACTLGLGLSGCTGSSGASPSSTAAPPGSPAAPGSPSSVAAQGLPAVPGIVKEVEPSVVTIRTAIGLGSGVVYRADGTIVTDAHVVEDQQKQPYKSVQVQFADGSEVAADVVGVDDVSDVAVIKAQRSNLPAATFSSSVPVVGELTVVLGSPLGLAETVTAGIVSALHRNMPASKESPKGITDLIQTDAPISPGNSGGAVVNGNGEVIGLSEAYLPPSSGAVAIGFVTPATTVTDVADELLKNGKAKHPSLGVVPTDITAQVAQRFNLPTTDGALILQVATGGPAEKAGINPGDIITTFAGKQIKTTLDLIAAIRGQEPGATVDITVRRGPDTKTFQVTLGNNG</sequence>
<dbReference type="Proteomes" id="UP000655366">
    <property type="component" value="Unassembled WGS sequence"/>
</dbReference>
<feature type="compositionally biased region" description="Low complexity" evidence="4">
    <location>
        <begin position="27"/>
        <end position="50"/>
    </location>
</feature>
<dbReference type="SUPFAM" id="SSF50494">
    <property type="entry name" value="Trypsin-like serine proteases"/>
    <property type="match status" value="1"/>
</dbReference>
<dbReference type="EMBL" id="JADNYM010000041">
    <property type="protein sequence ID" value="MBG0741780.1"/>
    <property type="molecule type" value="Genomic_DNA"/>
</dbReference>
<keyword evidence="5" id="KW-0732">Signal</keyword>
<dbReference type="SMART" id="SM00228">
    <property type="entry name" value="PDZ"/>
    <property type="match status" value="1"/>
</dbReference>
<dbReference type="Gene3D" id="2.30.42.10">
    <property type="match status" value="1"/>
</dbReference>
<name>A0A931CSG7_9MICC</name>
<dbReference type="Gene3D" id="2.40.10.120">
    <property type="match status" value="1"/>
</dbReference>
<comment type="similarity">
    <text evidence="1">Belongs to the peptidase S1C family.</text>
</comment>
<dbReference type="Pfam" id="PF13180">
    <property type="entry name" value="PDZ_2"/>
    <property type="match status" value="1"/>
</dbReference>
<dbReference type="PROSITE" id="PS51257">
    <property type="entry name" value="PROKAR_LIPOPROTEIN"/>
    <property type="match status" value="1"/>
</dbReference>
<dbReference type="GO" id="GO:0004252">
    <property type="term" value="F:serine-type endopeptidase activity"/>
    <property type="evidence" value="ECO:0007669"/>
    <property type="project" value="InterPro"/>
</dbReference>
<keyword evidence="3" id="KW-0378">Hydrolase</keyword>
<keyword evidence="8" id="KW-1185">Reference proteome</keyword>
<evidence type="ECO:0000259" key="6">
    <source>
        <dbReference type="PROSITE" id="PS50106"/>
    </source>
</evidence>
<evidence type="ECO:0000256" key="2">
    <source>
        <dbReference type="ARBA" id="ARBA00022670"/>
    </source>
</evidence>
<dbReference type="CDD" id="cd06779">
    <property type="entry name" value="cpPDZ_Deg_HtrA-like"/>
    <property type="match status" value="1"/>
</dbReference>
<dbReference type="InterPro" id="IPR001478">
    <property type="entry name" value="PDZ"/>
</dbReference>
<dbReference type="GO" id="GO:0006508">
    <property type="term" value="P:proteolysis"/>
    <property type="evidence" value="ECO:0007669"/>
    <property type="project" value="UniProtKB-KW"/>
</dbReference>
<evidence type="ECO:0000256" key="3">
    <source>
        <dbReference type="ARBA" id="ARBA00022801"/>
    </source>
</evidence>
<feature type="domain" description="PDZ" evidence="6">
    <location>
        <begin position="249"/>
        <end position="341"/>
    </location>
</feature>
<feature type="region of interest" description="Disordered" evidence="4">
    <location>
        <begin position="27"/>
        <end position="51"/>
    </location>
</feature>
<dbReference type="PANTHER" id="PTHR22939">
    <property type="entry name" value="SERINE PROTEASE FAMILY S1C HTRA-RELATED"/>
    <property type="match status" value="1"/>
</dbReference>
<dbReference type="PRINTS" id="PR00834">
    <property type="entry name" value="PROTEASES2C"/>
</dbReference>
<dbReference type="PROSITE" id="PS50106">
    <property type="entry name" value="PDZ"/>
    <property type="match status" value="1"/>
</dbReference>
<protein>
    <submittedName>
        <fullName evidence="7">Trypsin-like peptidase domain-containing protein</fullName>
    </submittedName>
</protein>
<gene>
    <name evidence="7" type="ORF">IV500_20710</name>
</gene>
<dbReference type="InterPro" id="IPR009003">
    <property type="entry name" value="Peptidase_S1_PA"/>
</dbReference>
<evidence type="ECO:0000256" key="5">
    <source>
        <dbReference type="SAM" id="SignalP"/>
    </source>
</evidence>